<dbReference type="Pfam" id="PF04542">
    <property type="entry name" value="Sigma70_r2"/>
    <property type="match status" value="1"/>
</dbReference>
<evidence type="ECO:0000313" key="9">
    <source>
        <dbReference type="Proteomes" id="UP000034071"/>
    </source>
</evidence>
<dbReference type="NCBIfam" id="TIGR02937">
    <property type="entry name" value="sigma70-ECF"/>
    <property type="match status" value="1"/>
</dbReference>
<dbReference type="Proteomes" id="UP000034071">
    <property type="component" value="Chromosome"/>
</dbReference>
<keyword evidence="4" id="KW-0238">DNA-binding</keyword>
<evidence type="ECO:0000313" key="8">
    <source>
        <dbReference type="EMBL" id="AKE52905.1"/>
    </source>
</evidence>
<accession>A0A0F6TRV4</accession>
<dbReference type="CDD" id="cd06171">
    <property type="entry name" value="Sigma70_r4"/>
    <property type="match status" value="1"/>
</dbReference>
<dbReference type="GO" id="GO:0016987">
    <property type="term" value="F:sigma factor activity"/>
    <property type="evidence" value="ECO:0007669"/>
    <property type="project" value="UniProtKB-KW"/>
</dbReference>
<gene>
    <name evidence="8" type="ORF">TQ33_1974</name>
</gene>
<dbReference type="InterPro" id="IPR007627">
    <property type="entry name" value="RNA_pol_sigma70_r2"/>
</dbReference>
<evidence type="ECO:0000259" key="6">
    <source>
        <dbReference type="Pfam" id="PF04542"/>
    </source>
</evidence>
<dbReference type="GO" id="GO:0003677">
    <property type="term" value="F:DNA binding"/>
    <property type="evidence" value="ECO:0007669"/>
    <property type="project" value="UniProtKB-KW"/>
</dbReference>
<dbReference type="PANTHER" id="PTHR43133">
    <property type="entry name" value="RNA POLYMERASE ECF-TYPE SIGMA FACTO"/>
    <property type="match status" value="1"/>
</dbReference>
<keyword evidence="9" id="KW-1185">Reference proteome</keyword>
<dbReference type="RefSeq" id="WP_228640144.1">
    <property type="nucleotide sequence ID" value="NZ_CP010975.1"/>
</dbReference>
<dbReference type="Gene3D" id="1.10.1740.10">
    <property type="match status" value="1"/>
</dbReference>
<keyword evidence="2" id="KW-0805">Transcription regulation</keyword>
<dbReference type="InterPro" id="IPR036388">
    <property type="entry name" value="WH-like_DNA-bd_sf"/>
</dbReference>
<feature type="domain" description="RNA polymerase sigma factor 70 region 4 type 2" evidence="7">
    <location>
        <begin position="102"/>
        <end position="154"/>
    </location>
</feature>
<dbReference type="SUPFAM" id="SSF88659">
    <property type="entry name" value="Sigma3 and sigma4 domains of RNA polymerase sigma factors"/>
    <property type="match status" value="1"/>
</dbReference>
<proteinExistence type="inferred from homology"/>
<protein>
    <submittedName>
        <fullName evidence="8">ECF subfamily RNA polymerase, sigma-24 subunit</fullName>
    </submittedName>
</protein>
<keyword evidence="5" id="KW-0804">Transcription</keyword>
<dbReference type="SUPFAM" id="SSF88946">
    <property type="entry name" value="Sigma2 domain of RNA polymerase sigma factors"/>
    <property type="match status" value="1"/>
</dbReference>
<dbReference type="EMBL" id="CP010975">
    <property type="protein sequence ID" value="AKE52905.1"/>
    <property type="molecule type" value="Genomic_DNA"/>
</dbReference>
<dbReference type="HOGENOM" id="CLU_047691_1_2_6"/>
<evidence type="ECO:0000256" key="3">
    <source>
        <dbReference type="ARBA" id="ARBA00023082"/>
    </source>
</evidence>
<evidence type="ECO:0000256" key="2">
    <source>
        <dbReference type="ARBA" id="ARBA00023015"/>
    </source>
</evidence>
<evidence type="ECO:0000256" key="1">
    <source>
        <dbReference type="ARBA" id="ARBA00010641"/>
    </source>
</evidence>
<evidence type="ECO:0000259" key="7">
    <source>
        <dbReference type="Pfam" id="PF08281"/>
    </source>
</evidence>
<comment type="similarity">
    <text evidence="1">Belongs to the sigma-70 factor family. ECF subfamily.</text>
</comment>
<feature type="domain" description="RNA polymerase sigma-70 region 2" evidence="6">
    <location>
        <begin position="18"/>
        <end position="74"/>
    </location>
</feature>
<dbReference type="InterPro" id="IPR013325">
    <property type="entry name" value="RNA_pol_sigma_r2"/>
</dbReference>
<dbReference type="Pfam" id="PF08281">
    <property type="entry name" value="Sigma70_r4_2"/>
    <property type="match status" value="1"/>
</dbReference>
<dbReference type="KEGG" id="kge:TQ33_1974"/>
<dbReference type="InterPro" id="IPR013249">
    <property type="entry name" value="RNA_pol_sigma70_r4_t2"/>
</dbReference>
<organism evidence="8 9">
    <name type="scientific">Kangiella geojedonensis</name>
    <dbReference type="NCBI Taxonomy" id="914150"/>
    <lineage>
        <taxon>Bacteria</taxon>
        <taxon>Pseudomonadati</taxon>
        <taxon>Pseudomonadota</taxon>
        <taxon>Gammaproteobacteria</taxon>
        <taxon>Kangiellales</taxon>
        <taxon>Kangiellaceae</taxon>
        <taxon>Kangiella</taxon>
    </lineage>
</organism>
<sequence>MSNAVPQLDDYCRKSLVFAVQLLGDQSDAEDVVQASLEKALSHPKAPKGGIDLQKWLYRVVRNASIDHLRKQSREMPLEDSAASIAENSSPEKQLVNQQIKQRLREALNLLPVHHRELVVLRDYHGHSYDDIAEILSIAKGTVMSRLHRARLALRESLSDIQQERGNQ</sequence>
<dbReference type="Gene3D" id="1.10.10.10">
    <property type="entry name" value="Winged helix-like DNA-binding domain superfamily/Winged helix DNA-binding domain"/>
    <property type="match status" value="1"/>
</dbReference>
<keyword evidence="3" id="KW-0731">Sigma factor</keyword>
<dbReference type="AlphaFoldDB" id="A0A0F6TRV4"/>
<reference evidence="8 9" key="1">
    <citation type="submission" date="2015-02" db="EMBL/GenBank/DDBJ databases">
        <title>Complete genome sequence of Kangiella geojedonensis strain YCS-5T.</title>
        <authorList>
            <person name="Kim K.M."/>
        </authorList>
    </citation>
    <scope>NUCLEOTIDE SEQUENCE [LARGE SCALE GENOMIC DNA]</scope>
    <source>
        <strain evidence="8 9">YCS-5</strain>
    </source>
</reference>
<name>A0A0F6TRV4_9GAMM</name>
<dbReference type="STRING" id="914150.TQ33_1974"/>
<dbReference type="PANTHER" id="PTHR43133:SF8">
    <property type="entry name" value="RNA POLYMERASE SIGMA FACTOR HI_1459-RELATED"/>
    <property type="match status" value="1"/>
</dbReference>
<dbReference type="GO" id="GO:0006352">
    <property type="term" value="P:DNA-templated transcription initiation"/>
    <property type="evidence" value="ECO:0007669"/>
    <property type="project" value="InterPro"/>
</dbReference>
<evidence type="ECO:0000256" key="4">
    <source>
        <dbReference type="ARBA" id="ARBA00023125"/>
    </source>
</evidence>
<evidence type="ECO:0000256" key="5">
    <source>
        <dbReference type="ARBA" id="ARBA00023163"/>
    </source>
</evidence>
<dbReference type="InterPro" id="IPR013324">
    <property type="entry name" value="RNA_pol_sigma_r3/r4-like"/>
</dbReference>
<dbReference type="InterPro" id="IPR014284">
    <property type="entry name" value="RNA_pol_sigma-70_dom"/>
</dbReference>
<dbReference type="InterPro" id="IPR039425">
    <property type="entry name" value="RNA_pol_sigma-70-like"/>
</dbReference>